<evidence type="ECO:0000313" key="2">
    <source>
        <dbReference type="Proteomes" id="UP000255518"/>
    </source>
</evidence>
<name>A0A377V8F0_KLEPN</name>
<proteinExistence type="predicted"/>
<gene>
    <name evidence="1" type="ORF">NCTC13443_06485</name>
</gene>
<evidence type="ECO:0000313" key="1">
    <source>
        <dbReference type="EMBL" id="STT06534.1"/>
    </source>
</evidence>
<sequence>MAELQEVDAWLDALLAELEPAARKRMMRELAQQLRRSQQKNIRMQRNPDGTAYEPRRVTARTKQGRIRRQMFAKLRTTKYLKAVASQDAASVEFESRVQRIARVHHYGLRDRVSRKGPEVKYAERRLLGLNNVTENIIRERLFFYLSGGE</sequence>
<dbReference type="NCBIfam" id="TIGR01635">
    <property type="entry name" value="tail_comp_S"/>
    <property type="match status" value="1"/>
</dbReference>
<protein>
    <submittedName>
        <fullName evidence="1">Putative phage tail completion protein</fullName>
    </submittedName>
</protein>
<dbReference type="RefSeq" id="WP_059689737.1">
    <property type="nucleotide sequence ID" value="NZ_CABFXZ010000001.1"/>
</dbReference>
<dbReference type="EMBL" id="UGKT01000001">
    <property type="protein sequence ID" value="STT06534.1"/>
    <property type="molecule type" value="Genomic_DNA"/>
</dbReference>
<dbReference type="AlphaFoldDB" id="A0A377V8F0"/>
<dbReference type="InterPro" id="IPR006522">
    <property type="entry name" value="Phage_virion_morphogenesis"/>
</dbReference>
<reference evidence="1 2" key="1">
    <citation type="submission" date="2018-06" db="EMBL/GenBank/DDBJ databases">
        <authorList>
            <consortium name="Pathogen Informatics"/>
            <person name="Doyle S."/>
        </authorList>
    </citation>
    <scope>NUCLEOTIDE SEQUENCE [LARGE SCALE GENOMIC DNA]</scope>
    <source>
        <strain evidence="1 2">NCTC13443</strain>
    </source>
</reference>
<dbReference type="Pfam" id="PF05069">
    <property type="entry name" value="Phage_tail_S"/>
    <property type="match status" value="1"/>
</dbReference>
<organism evidence="1 2">
    <name type="scientific">Klebsiella pneumoniae</name>
    <dbReference type="NCBI Taxonomy" id="573"/>
    <lineage>
        <taxon>Bacteria</taxon>
        <taxon>Pseudomonadati</taxon>
        <taxon>Pseudomonadota</taxon>
        <taxon>Gammaproteobacteria</taxon>
        <taxon>Enterobacterales</taxon>
        <taxon>Enterobacteriaceae</taxon>
        <taxon>Klebsiella/Raoultella group</taxon>
        <taxon>Klebsiella</taxon>
        <taxon>Klebsiella pneumoniae complex</taxon>
    </lineage>
</organism>
<dbReference type="Proteomes" id="UP000255518">
    <property type="component" value="Unassembled WGS sequence"/>
</dbReference>
<accession>A0A377V8F0</accession>